<dbReference type="Proteomes" id="UP001478817">
    <property type="component" value="Unassembled WGS sequence"/>
</dbReference>
<dbReference type="PANTHER" id="PTHR43514">
    <property type="entry name" value="ABC TRANSPORTER I FAMILY MEMBER 10"/>
    <property type="match status" value="1"/>
</dbReference>
<dbReference type="SUPFAM" id="SSF52540">
    <property type="entry name" value="P-loop containing nucleoside triphosphate hydrolases"/>
    <property type="match status" value="1"/>
</dbReference>
<dbReference type="InterPro" id="IPR003439">
    <property type="entry name" value="ABC_transporter-like_ATP-bd"/>
</dbReference>
<accession>A0ABV1IFQ1</accession>
<dbReference type="SMART" id="SM00382">
    <property type="entry name" value="AAA"/>
    <property type="match status" value="1"/>
</dbReference>
<dbReference type="RefSeq" id="WP_349182303.1">
    <property type="nucleotide sequence ID" value="NZ_JBBNGS010000008.1"/>
</dbReference>
<gene>
    <name evidence="4" type="ORF">AAAT05_05085</name>
</gene>
<dbReference type="EMBL" id="JBBNGS010000008">
    <property type="protein sequence ID" value="MEQ2637717.1"/>
    <property type="molecule type" value="Genomic_DNA"/>
</dbReference>
<dbReference type="InterPro" id="IPR027417">
    <property type="entry name" value="P-loop_NTPase"/>
</dbReference>
<dbReference type="PROSITE" id="PS00211">
    <property type="entry name" value="ABC_TRANSPORTER_1"/>
    <property type="match status" value="1"/>
</dbReference>
<dbReference type="Gene3D" id="3.40.50.300">
    <property type="entry name" value="P-loop containing nucleotide triphosphate hydrolases"/>
    <property type="match status" value="1"/>
</dbReference>
<dbReference type="GO" id="GO:0005524">
    <property type="term" value="F:ATP binding"/>
    <property type="evidence" value="ECO:0007669"/>
    <property type="project" value="UniProtKB-KW"/>
</dbReference>
<keyword evidence="5" id="KW-1185">Reference proteome</keyword>
<evidence type="ECO:0000313" key="5">
    <source>
        <dbReference type="Proteomes" id="UP001478817"/>
    </source>
</evidence>
<protein>
    <submittedName>
        <fullName evidence="4">ATP-binding cassette domain-containing protein</fullName>
    </submittedName>
</protein>
<dbReference type="InterPro" id="IPR050334">
    <property type="entry name" value="Molybdenum_import_ModC"/>
</dbReference>
<keyword evidence="2 4" id="KW-0067">ATP-binding</keyword>
<sequence length="369" mass="40027">MSLSVDIRRHLTGFDLDVSFEVEDARETLALLGPSGCGKSMTLKCIAGIVAPDEGRIVLNGRVLFDSVAGVNLRPQERRVGYLFQNYALFPNMTVEQNIGVGVLSASKEERAARVAEQVRAFRLDGLQKKRPAQLSGGQQQRVALARIMASQPELLLLDEPFSALDGYLRWQLELELTDTLREFPGGSVYVSHNRDEVFRMCDTVCVVSAGKSEPKLTVSELFSTPPTLAAALISGCKNVSRARKLTKGQSLCQLLDCEDWGVTLATSLPVPEGLSHVGVRAHYFRVVGKGEKPAETEAAQNLIPCEVDRVIDNTFSTIAMLRTPGGGLLRYECEKDAWAALGEPDHLTVAIDPADVMPLSDGKAAGAC</sequence>
<dbReference type="Pfam" id="PF00005">
    <property type="entry name" value="ABC_tran"/>
    <property type="match status" value="1"/>
</dbReference>
<dbReference type="PANTHER" id="PTHR43514:SF1">
    <property type="entry name" value="SULFATE_THIOSULFATE IMPORT ATP-BINDING PROTEIN CYSA"/>
    <property type="match status" value="1"/>
</dbReference>
<dbReference type="InterPro" id="IPR003593">
    <property type="entry name" value="AAA+_ATPase"/>
</dbReference>
<name>A0ABV1IFQ1_9ACTN</name>
<feature type="domain" description="ABC transporter" evidence="3">
    <location>
        <begin position="2"/>
        <end position="235"/>
    </location>
</feature>
<reference evidence="4 5" key="1">
    <citation type="submission" date="2024-04" db="EMBL/GenBank/DDBJ databases">
        <title>Human intestinal bacterial collection.</title>
        <authorList>
            <person name="Pauvert C."/>
            <person name="Hitch T.C.A."/>
            <person name="Clavel T."/>
        </authorList>
    </citation>
    <scope>NUCLEOTIDE SEQUENCE [LARGE SCALE GENOMIC DNA]</scope>
    <source>
        <strain evidence="4 5">CLA-AA-H197</strain>
    </source>
</reference>
<keyword evidence="1" id="KW-0547">Nucleotide-binding</keyword>
<evidence type="ECO:0000259" key="3">
    <source>
        <dbReference type="PROSITE" id="PS50893"/>
    </source>
</evidence>
<evidence type="ECO:0000256" key="1">
    <source>
        <dbReference type="ARBA" id="ARBA00022741"/>
    </source>
</evidence>
<evidence type="ECO:0000313" key="4">
    <source>
        <dbReference type="EMBL" id="MEQ2637717.1"/>
    </source>
</evidence>
<evidence type="ECO:0000256" key="2">
    <source>
        <dbReference type="ARBA" id="ARBA00022840"/>
    </source>
</evidence>
<organism evidence="4 5">
    <name type="scientific">Paratractidigestivibacter faecalis</name>
    <dbReference type="NCBI Taxonomy" id="2292441"/>
    <lineage>
        <taxon>Bacteria</taxon>
        <taxon>Bacillati</taxon>
        <taxon>Actinomycetota</taxon>
        <taxon>Coriobacteriia</taxon>
        <taxon>Coriobacteriales</taxon>
        <taxon>Atopobiaceae</taxon>
        <taxon>Paratractidigestivibacter</taxon>
    </lineage>
</organism>
<dbReference type="InterPro" id="IPR017871">
    <property type="entry name" value="ABC_transporter-like_CS"/>
</dbReference>
<dbReference type="PROSITE" id="PS50893">
    <property type="entry name" value="ABC_TRANSPORTER_2"/>
    <property type="match status" value="1"/>
</dbReference>
<comment type="caution">
    <text evidence="4">The sequence shown here is derived from an EMBL/GenBank/DDBJ whole genome shotgun (WGS) entry which is preliminary data.</text>
</comment>
<proteinExistence type="predicted"/>